<protein>
    <submittedName>
        <fullName evidence="2">Uncharacterized protein</fullName>
    </submittedName>
</protein>
<feature type="region of interest" description="Disordered" evidence="1">
    <location>
        <begin position="16"/>
        <end position="45"/>
    </location>
</feature>
<dbReference type="AlphaFoldDB" id="A0A9P4R4Y5"/>
<organism evidence="2 3">
    <name type="scientific">Polyplosphaeria fusca</name>
    <dbReference type="NCBI Taxonomy" id="682080"/>
    <lineage>
        <taxon>Eukaryota</taxon>
        <taxon>Fungi</taxon>
        <taxon>Dikarya</taxon>
        <taxon>Ascomycota</taxon>
        <taxon>Pezizomycotina</taxon>
        <taxon>Dothideomycetes</taxon>
        <taxon>Pleosporomycetidae</taxon>
        <taxon>Pleosporales</taxon>
        <taxon>Tetraplosphaeriaceae</taxon>
        <taxon>Polyplosphaeria</taxon>
    </lineage>
</organism>
<feature type="non-terminal residue" evidence="2">
    <location>
        <position position="1"/>
    </location>
</feature>
<evidence type="ECO:0000256" key="1">
    <source>
        <dbReference type="SAM" id="MobiDB-lite"/>
    </source>
</evidence>
<keyword evidence="3" id="KW-1185">Reference proteome</keyword>
<gene>
    <name evidence="2" type="ORF">EJ04DRAFT_595068</name>
</gene>
<comment type="caution">
    <text evidence="2">The sequence shown here is derived from an EMBL/GenBank/DDBJ whole genome shotgun (WGS) entry which is preliminary data.</text>
</comment>
<reference evidence="2" key="1">
    <citation type="journal article" date="2020" name="Stud. Mycol.">
        <title>101 Dothideomycetes genomes: a test case for predicting lifestyles and emergence of pathogens.</title>
        <authorList>
            <person name="Haridas S."/>
            <person name="Albert R."/>
            <person name="Binder M."/>
            <person name="Bloem J."/>
            <person name="Labutti K."/>
            <person name="Salamov A."/>
            <person name="Andreopoulos B."/>
            <person name="Baker S."/>
            <person name="Barry K."/>
            <person name="Bills G."/>
            <person name="Bluhm B."/>
            <person name="Cannon C."/>
            <person name="Castanera R."/>
            <person name="Culley D."/>
            <person name="Daum C."/>
            <person name="Ezra D."/>
            <person name="Gonzalez J."/>
            <person name="Henrissat B."/>
            <person name="Kuo A."/>
            <person name="Liang C."/>
            <person name="Lipzen A."/>
            <person name="Lutzoni F."/>
            <person name="Magnuson J."/>
            <person name="Mondo S."/>
            <person name="Nolan M."/>
            <person name="Ohm R."/>
            <person name="Pangilinan J."/>
            <person name="Park H.-J."/>
            <person name="Ramirez L."/>
            <person name="Alfaro M."/>
            <person name="Sun H."/>
            <person name="Tritt A."/>
            <person name="Yoshinaga Y."/>
            <person name="Zwiers L.-H."/>
            <person name="Turgeon B."/>
            <person name="Goodwin S."/>
            <person name="Spatafora J."/>
            <person name="Crous P."/>
            <person name="Grigoriev I."/>
        </authorList>
    </citation>
    <scope>NUCLEOTIDE SEQUENCE</scope>
    <source>
        <strain evidence="2">CBS 125425</strain>
    </source>
</reference>
<name>A0A9P4R4Y5_9PLEO</name>
<accession>A0A9P4R4Y5</accession>
<sequence length="195" mass="22319">SIQRYQHSTIVATHSVQATTLSNTETHHNHGRPKSKAPETNPEAKKQAMDLLEKNTLSVTHCMVIAEEEVPLPKSDAVDNFKHTYNLLEDRTWIDPRIVTFSDLVARQSHKLSSNPGGGRDKLLWDGVNMATMLSYVLAINDDAKRKERFFAEIPFEGSIEQNEIEWKFTAVMLQLEQWKGELDEWMKQTEGIRS</sequence>
<evidence type="ECO:0000313" key="3">
    <source>
        <dbReference type="Proteomes" id="UP000799444"/>
    </source>
</evidence>
<evidence type="ECO:0000313" key="2">
    <source>
        <dbReference type="EMBL" id="KAF2736913.1"/>
    </source>
</evidence>
<dbReference type="EMBL" id="ML996120">
    <property type="protein sequence ID" value="KAF2736913.1"/>
    <property type="molecule type" value="Genomic_DNA"/>
</dbReference>
<proteinExistence type="predicted"/>
<dbReference type="Proteomes" id="UP000799444">
    <property type="component" value="Unassembled WGS sequence"/>
</dbReference>